<evidence type="ECO:0000313" key="3">
    <source>
        <dbReference type="Proteomes" id="UP000332933"/>
    </source>
</evidence>
<evidence type="ECO:0000313" key="1">
    <source>
        <dbReference type="EMBL" id="KAF0695096.1"/>
    </source>
</evidence>
<keyword evidence="3" id="KW-1185">Reference proteome</keyword>
<protein>
    <submittedName>
        <fullName evidence="2">Aste57867_14061 protein</fullName>
    </submittedName>
</protein>
<proteinExistence type="predicted"/>
<name>A0A485L0M4_9STRA</name>
<dbReference type="Gene3D" id="2.40.70.10">
    <property type="entry name" value="Acid Proteases"/>
    <property type="match status" value="1"/>
</dbReference>
<dbReference type="SUPFAM" id="SSF50630">
    <property type="entry name" value="Acid proteases"/>
    <property type="match status" value="1"/>
</dbReference>
<dbReference type="InterPro" id="IPR021109">
    <property type="entry name" value="Peptidase_aspartic_dom_sf"/>
</dbReference>
<sequence length="124" mass="13896">MVARTRRELALLRNLHRRKARLDPLYADDLFTIKPPTSRLLARIQPDVPSPADSDPYITAYISRVKATTLVDTGASNSFISASPWHKLGCPSLSNPKSGFLAADMSQIEHPDSDWCIIHYIYSD</sequence>
<dbReference type="OrthoDB" id="117254at2759"/>
<dbReference type="EMBL" id="CAADRA010005534">
    <property type="protein sequence ID" value="VFT90889.1"/>
    <property type="molecule type" value="Genomic_DNA"/>
</dbReference>
<dbReference type="EMBL" id="VJMH01005513">
    <property type="protein sequence ID" value="KAF0695096.1"/>
    <property type="molecule type" value="Genomic_DNA"/>
</dbReference>
<reference evidence="2 3" key="1">
    <citation type="submission" date="2019-03" db="EMBL/GenBank/DDBJ databases">
        <authorList>
            <person name="Gaulin E."/>
            <person name="Dumas B."/>
        </authorList>
    </citation>
    <scope>NUCLEOTIDE SEQUENCE [LARGE SCALE GENOMIC DNA]</scope>
    <source>
        <strain evidence="2">CBS 568.67</strain>
    </source>
</reference>
<reference evidence="1" key="2">
    <citation type="submission" date="2019-06" db="EMBL/GenBank/DDBJ databases">
        <title>Genomics analysis of Aphanomyces spp. identifies a new class of oomycete effector associated with host adaptation.</title>
        <authorList>
            <person name="Gaulin E."/>
        </authorList>
    </citation>
    <scope>NUCLEOTIDE SEQUENCE</scope>
    <source>
        <strain evidence="1">CBS 578.67</strain>
    </source>
</reference>
<evidence type="ECO:0000313" key="2">
    <source>
        <dbReference type="EMBL" id="VFT90889.1"/>
    </source>
</evidence>
<organism evidence="2 3">
    <name type="scientific">Aphanomyces stellatus</name>
    <dbReference type="NCBI Taxonomy" id="120398"/>
    <lineage>
        <taxon>Eukaryota</taxon>
        <taxon>Sar</taxon>
        <taxon>Stramenopiles</taxon>
        <taxon>Oomycota</taxon>
        <taxon>Saprolegniomycetes</taxon>
        <taxon>Saprolegniales</taxon>
        <taxon>Verrucalvaceae</taxon>
        <taxon>Aphanomyces</taxon>
    </lineage>
</organism>
<accession>A0A485L0M4</accession>
<dbReference type="AlphaFoldDB" id="A0A485L0M4"/>
<gene>
    <name evidence="2" type="primary">Aste57867_14061</name>
    <name evidence="1" type="ORF">As57867_014010</name>
    <name evidence="2" type="ORF">ASTE57867_14061</name>
</gene>
<dbReference type="Proteomes" id="UP000332933">
    <property type="component" value="Unassembled WGS sequence"/>
</dbReference>